<protein>
    <submittedName>
        <fullName evidence="1">Uncharacterized protein</fullName>
    </submittedName>
</protein>
<accession>A0AAV1WDF5</accession>
<name>A0AAV1WDF5_LUPLU</name>
<dbReference type="AlphaFoldDB" id="A0AAV1WDF5"/>
<dbReference type="Proteomes" id="UP001497480">
    <property type="component" value="Unassembled WGS sequence"/>
</dbReference>
<evidence type="ECO:0000313" key="2">
    <source>
        <dbReference type="Proteomes" id="UP001497480"/>
    </source>
</evidence>
<comment type="caution">
    <text evidence="1">The sequence shown here is derived from an EMBL/GenBank/DDBJ whole genome shotgun (WGS) entry which is preliminary data.</text>
</comment>
<evidence type="ECO:0000313" key="1">
    <source>
        <dbReference type="EMBL" id="CAL0306927.1"/>
    </source>
</evidence>
<organism evidence="1 2">
    <name type="scientific">Lupinus luteus</name>
    <name type="common">European yellow lupine</name>
    <dbReference type="NCBI Taxonomy" id="3873"/>
    <lineage>
        <taxon>Eukaryota</taxon>
        <taxon>Viridiplantae</taxon>
        <taxon>Streptophyta</taxon>
        <taxon>Embryophyta</taxon>
        <taxon>Tracheophyta</taxon>
        <taxon>Spermatophyta</taxon>
        <taxon>Magnoliopsida</taxon>
        <taxon>eudicotyledons</taxon>
        <taxon>Gunneridae</taxon>
        <taxon>Pentapetalae</taxon>
        <taxon>rosids</taxon>
        <taxon>fabids</taxon>
        <taxon>Fabales</taxon>
        <taxon>Fabaceae</taxon>
        <taxon>Papilionoideae</taxon>
        <taxon>50 kb inversion clade</taxon>
        <taxon>genistoids sensu lato</taxon>
        <taxon>core genistoids</taxon>
        <taxon>Genisteae</taxon>
        <taxon>Lupinus</taxon>
    </lineage>
</organism>
<keyword evidence="2" id="KW-1185">Reference proteome</keyword>
<proteinExistence type="predicted"/>
<dbReference type="EMBL" id="CAXHTB010000005">
    <property type="protein sequence ID" value="CAL0306927.1"/>
    <property type="molecule type" value="Genomic_DNA"/>
</dbReference>
<sequence length="161" mass="18456">MYQSPFEAHVLFDEGYESSDDDDNNNHSIVPTNMPPGVNLKNVLSGFVVILTEKIGFHWLPQIRKYLVQMYNFLALGRIEIAYLTLLYTSSVPPHFEPSGADYSSYKEVFEAEPLEWIPDSSDIVAKHDVMDRPCARRLINLLIELSMEHEIYKACNTLTN</sequence>
<gene>
    <name evidence="1" type="ORF">LLUT_LOCUS7987</name>
</gene>
<reference evidence="1 2" key="1">
    <citation type="submission" date="2024-03" db="EMBL/GenBank/DDBJ databases">
        <authorList>
            <person name="Martinez-Hernandez J."/>
        </authorList>
    </citation>
    <scope>NUCLEOTIDE SEQUENCE [LARGE SCALE GENOMIC DNA]</scope>
</reference>